<keyword evidence="2" id="KW-0175">Coiled coil</keyword>
<keyword evidence="3" id="KW-0472">Membrane</keyword>
<dbReference type="EMBL" id="DVGD01000124">
    <property type="protein sequence ID" value="HIR09571.1"/>
    <property type="molecule type" value="Genomic_DNA"/>
</dbReference>
<dbReference type="CDD" id="cd00093">
    <property type="entry name" value="HTH_XRE"/>
    <property type="match status" value="1"/>
</dbReference>
<comment type="caution">
    <text evidence="5">The sequence shown here is derived from an EMBL/GenBank/DDBJ whole genome shotgun (WGS) entry which is preliminary data.</text>
</comment>
<sequence length="282" mass="30987">MLCDQIKKYRLQRGLTQEQLGEKVHVVRQTVSKWESGASVPDGDLLPQLAAALEVSVSQLLEIEDTQLSEVQARLDALQAQQKRSEQANRKRGLMLFFAFLGLILAPAMPNTAWAVAAVSLCLLASVAVLGCNLELLTHVERRSAGGRAMVKTTVVSILMVIALAVLAFLEQYGIVVLSVQAEKILATAILCGFMVFFGAIAPKIPYNRYVGLRLPWTVCDEETWYLAHRILALISLPVLVLFLAGTIAIENYEAVAGISMLCWIGIPGALSYRFFRKKTRA</sequence>
<dbReference type="AlphaFoldDB" id="A0A9D1A774"/>
<keyword evidence="3" id="KW-0812">Transmembrane</keyword>
<evidence type="ECO:0000259" key="4">
    <source>
        <dbReference type="PROSITE" id="PS50943"/>
    </source>
</evidence>
<gene>
    <name evidence="5" type="ORF">IAA70_04115</name>
</gene>
<dbReference type="InterPro" id="IPR010982">
    <property type="entry name" value="Lambda_DNA-bd_dom_sf"/>
</dbReference>
<feature type="transmembrane region" description="Helical" evidence="3">
    <location>
        <begin position="149"/>
        <end position="170"/>
    </location>
</feature>
<feature type="transmembrane region" description="Helical" evidence="3">
    <location>
        <begin position="256"/>
        <end position="276"/>
    </location>
</feature>
<feature type="transmembrane region" description="Helical" evidence="3">
    <location>
        <begin position="185"/>
        <end position="205"/>
    </location>
</feature>
<reference evidence="5" key="2">
    <citation type="journal article" date="2021" name="PeerJ">
        <title>Extensive microbial diversity within the chicken gut microbiome revealed by metagenomics and culture.</title>
        <authorList>
            <person name="Gilroy R."/>
            <person name="Ravi A."/>
            <person name="Getino M."/>
            <person name="Pursley I."/>
            <person name="Horton D.L."/>
            <person name="Alikhan N.F."/>
            <person name="Baker D."/>
            <person name="Gharbi K."/>
            <person name="Hall N."/>
            <person name="Watson M."/>
            <person name="Adriaenssens E.M."/>
            <person name="Foster-Nyarko E."/>
            <person name="Jarju S."/>
            <person name="Secka A."/>
            <person name="Antonio M."/>
            <person name="Oren A."/>
            <person name="Chaudhuri R.R."/>
            <person name="La Ragione R."/>
            <person name="Hildebrand F."/>
            <person name="Pallen M.J."/>
        </authorList>
    </citation>
    <scope>NUCLEOTIDE SEQUENCE</scope>
    <source>
        <strain evidence="5">ChiHjej9B8-7071</strain>
    </source>
</reference>
<dbReference type="PROSITE" id="PS50943">
    <property type="entry name" value="HTH_CROC1"/>
    <property type="match status" value="1"/>
</dbReference>
<feature type="domain" description="HTH cro/C1-type" evidence="4">
    <location>
        <begin position="6"/>
        <end position="60"/>
    </location>
</feature>
<reference evidence="5" key="1">
    <citation type="submission" date="2020-10" db="EMBL/GenBank/DDBJ databases">
        <authorList>
            <person name="Gilroy R."/>
        </authorList>
    </citation>
    <scope>NUCLEOTIDE SEQUENCE</scope>
    <source>
        <strain evidence="5">ChiHjej9B8-7071</strain>
    </source>
</reference>
<keyword evidence="1" id="KW-0238">DNA-binding</keyword>
<protein>
    <submittedName>
        <fullName evidence="5">XRE family transcriptional regulator</fullName>
    </submittedName>
</protein>
<feature type="transmembrane region" description="Helical" evidence="3">
    <location>
        <begin position="231"/>
        <end position="250"/>
    </location>
</feature>
<proteinExistence type="predicted"/>
<evidence type="ECO:0000256" key="1">
    <source>
        <dbReference type="ARBA" id="ARBA00023125"/>
    </source>
</evidence>
<dbReference type="GO" id="GO:0003677">
    <property type="term" value="F:DNA binding"/>
    <property type="evidence" value="ECO:0007669"/>
    <property type="project" value="UniProtKB-KW"/>
</dbReference>
<keyword evidence="3" id="KW-1133">Transmembrane helix</keyword>
<evidence type="ECO:0000313" key="5">
    <source>
        <dbReference type="EMBL" id="HIR09571.1"/>
    </source>
</evidence>
<dbReference type="InterPro" id="IPR025962">
    <property type="entry name" value="SdpI/YhfL"/>
</dbReference>
<dbReference type="Proteomes" id="UP000824258">
    <property type="component" value="Unassembled WGS sequence"/>
</dbReference>
<feature type="coiled-coil region" evidence="2">
    <location>
        <begin position="61"/>
        <end position="88"/>
    </location>
</feature>
<dbReference type="Gene3D" id="1.10.260.40">
    <property type="entry name" value="lambda repressor-like DNA-binding domains"/>
    <property type="match status" value="1"/>
</dbReference>
<dbReference type="SUPFAM" id="SSF47413">
    <property type="entry name" value="lambda repressor-like DNA-binding domains"/>
    <property type="match status" value="1"/>
</dbReference>
<dbReference type="Pfam" id="PF13630">
    <property type="entry name" value="SdpI"/>
    <property type="match status" value="1"/>
</dbReference>
<dbReference type="PANTHER" id="PTHR46558">
    <property type="entry name" value="TRACRIPTIONAL REGULATORY PROTEIN-RELATED-RELATED"/>
    <property type="match status" value="1"/>
</dbReference>
<evidence type="ECO:0000256" key="2">
    <source>
        <dbReference type="SAM" id="Coils"/>
    </source>
</evidence>
<feature type="transmembrane region" description="Helical" evidence="3">
    <location>
        <begin position="115"/>
        <end position="137"/>
    </location>
</feature>
<evidence type="ECO:0000313" key="6">
    <source>
        <dbReference type="Proteomes" id="UP000824258"/>
    </source>
</evidence>
<dbReference type="SMART" id="SM00530">
    <property type="entry name" value="HTH_XRE"/>
    <property type="match status" value="1"/>
</dbReference>
<evidence type="ECO:0000256" key="3">
    <source>
        <dbReference type="SAM" id="Phobius"/>
    </source>
</evidence>
<dbReference type="InterPro" id="IPR001387">
    <property type="entry name" value="Cro/C1-type_HTH"/>
</dbReference>
<dbReference type="Pfam" id="PF01381">
    <property type="entry name" value="HTH_3"/>
    <property type="match status" value="1"/>
</dbReference>
<dbReference type="PANTHER" id="PTHR46558:SF3">
    <property type="entry name" value="TRANSCRIPTIONAL REGULATOR"/>
    <property type="match status" value="1"/>
</dbReference>
<name>A0A9D1A774_9FIRM</name>
<feature type="transmembrane region" description="Helical" evidence="3">
    <location>
        <begin position="93"/>
        <end position="109"/>
    </location>
</feature>
<accession>A0A9D1A774</accession>
<organism evidence="5 6">
    <name type="scientific">Candidatus Avoscillospira stercoripullorum</name>
    <dbReference type="NCBI Taxonomy" id="2840709"/>
    <lineage>
        <taxon>Bacteria</taxon>
        <taxon>Bacillati</taxon>
        <taxon>Bacillota</taxon>
        <taxon>Clostridia</taxon>
        <taxon>Eubacteriales</taxon>
        <taxon>Oscillospiraceae</taxon>
        <taxon>Oscillospiraceae incertae sedis</taxon>
        <taxon>Candidatus Avoscillospira</taxon>
    </lineage>
</organism>